<accession>A0A9R0AV06</accession>
<gene>
    <name evidence="3" type="primary">LOC122145044</name>
</gene>
<dbReference type="OrthoDB" id="8052860at2759"/>
<dbReference type="AlphaFoldDB" id="A0A9R0AV06"/>
<dbReference type="Proteomes" id="UP001155660">
    <property type="component" value="Chromosome A1"/>
</dbReference>
<dbReference type="RefSeq" id="XP_042612294.1">
    <property type="nucleotide sequence ID" value="XM_042756360.1"/>
</dbReference>
<proteinExistence type="predicted"/>
<dbReference type="InterPro" id="IPR041577">
    <property type="entry name" value="RT_RNaseH_2"/>
</dbReference>
<dbReference type="GeneID" id="122145044"/>
<dbReference type="Pfam" id="PF17919">
    <property type="entry name" value="RT_RNaseH_2"/>
    <property type="match status" value="1"/>
</dbReference>
<dbReference type="PANTHER" id="PTHR37984:SF5">
    <property type="entry name" value="PROTEIN NYNRIN-LIKE"/>
    <property type="match status" value="1"/>
</dbReference>
<protein>
    <submittedName>
        <fullName evidence="3">Uncharacterized mitochondrial protein AtMg00860-like</fullName>
    </submittedName>
</protein>
<feature type="domain" description="Reverse transcriptase/retrotransposon-derived protein RNase H-like" evidence="2">
    <location>
        <begin position="90"/>
        <end position="150"/>
    </location>
</feature>
<sequence>MEHQLYAKAEKCEFHLTAILFLGYVISQEGVAMDESKVNAVLNWPLPGTIKDLQRFLGFANFYRRFIRNFSSVAAPLTNMTKRGSSHLHWSLPACEAFEELKRRFTTAPILHHPDPKLPFIVETDASNIGIGAILSQRQGSPAKMYPCTF</sequence>
<dbReference type="InterPro" id="IPR050951">
    <property type="entry name" value="Retrovirus_Pol_polyprotein"/>
</dbReference>
<evidence type="ECO:0000256" key="1">
    <source>
        <dbReference type="ARBA" id="ARBA00023268"/>
    </source>
</evidence>
<evidence type="ECO:0000259" key="2">
    <source>
        <dbReference type="Pfam" id="PF17919"/>
    </source>
</evidence>
<name>A0A9R0AV06_CYPCA</name>
<keyword evidence="1" id="KW-0511">Multifunctional enzyme</keyword>
<dbReference type="GO" id="GO:0003824">
    <property type="term" value="F:catalytic activity"/>
    <property type="evidence" value="ECO:0007669"/>
    <property type="project" value="UniProtKB-KW"/>
</dbReference>
<evidence type="ECO:0000313" key="3">
    <source>
        <dbReference type="RefSeq" id="XP_042612294.1"/>
    </source>
</evidence>
<dbReference type="PANTHER" id="PTHR37984">
    <property type="entry name" value="PROTEIN CBG26694"/>
    <property type="match status" value="1"/>
</dbReference>
<reference evidence="3" key="1">
    <citation type="submission" date="2025-08" db="UniProtKB">
        <authorList>
            <consortium name="RefSeq"/>
        </authorList>
    </citation>
    <scope>IDENTIFICATION</scope>
    <source>
        <tissue evidence="3">Muscle</tissue>
    </source>
</reference>
<dbReference type="KEGG" id="ccar:122145044"/>
<dbReference type="FunFam" id="3.30.70.270:FF:000020">
    <property type="entry name" value="Transposon Tf2-6 polyprotein-like Protein"/>
    <property type="match status" value="1"/>
</dbReference>
<organism evidence="3">
    <name type="scientific">Cyprinus carpio</name>
    <name type="common">Common carp</name>
    <dbReference type="NCBI Taxonomy" id="7962"/>
    <lineage>
        <taxon>Eukaryota</taxon>
        <taxon>Metazoa</taxon>
        <taxon>Chordata</taxon>
        <taxon>Craniata</taxon>
        <taxon>Vertebrata</taxon>
        <taxon>Euteleostomi</taxon>
        <taxon>Actinopterygii</taxon>
        <taxon>Neopterygii</taxon>
        <taxon>Teleostei</taxon>
        <taxon>Ostariophysi</taxon>
        <taxon>Cypriniformes</taxon>
        <taxon>Cyprinidae</taxon>
        <taxon>Cyprininae</taxon>
        <taxon>Cyprinus</taxon>
    </lineage>
</organism>